<comment type="caution">
    <text evidence="4">The sequence shown here is derived from an EMBL/GenBank/DDBJ whole genome shotgun (WGS) entry which is preliminary data.</text>
</comment>
<dbReference type="AlphaFoldDB" id="S8C0T5"/>
<sequence>MGFNEKETEAILDSNESLRFTEFELIRRRIHILQSAGIIGSSLSRLVSKRPDVLTSHEINSFLRFVVTDFRSEFRGKIGELQIERLLSAADFRFLPEFEAKIRLLLKFGIPKETLADFLNSINLTKSLGLKSMEETQRALDYLQPFGGSKLLLRRPAILDYDLKSQLIPRIDFLLQLSGNDVEATAKVLYRFPFCLSYTVDHVNGHVEFLHSNAGLSHDEIFKILLVYPSLLSASRTRKLKPRIEFLKLCGLNSHDIFKFLLRAPLFLSLSFEDNLANKLVLLVKLGHTNRTKELAMAMGAVTRCSCKNFQEVIGLFLNYGLSCRDIFEMSRRHPQVLQYNPDSLEEKLDYLVGEMGREVREVVLFPAYLGYNLDDRIKHRFEEKRKAVTEGMSINKLLTVSAATFSTGKEDRR</sequence>
<proteinExistence type="inferred from homology"/>
<accession>S8C0T5</accession>
<evidence type="ECO:0000256" key="2">
    <source>
        <dbReference type="ARBA" id="ARBA00022472"/>
    </source>
</evidence>
<dbReference type="InterPro" id="IPR003690">
    <property type="entry name" value="MTERF"/>
</dbReference>
<dbReference type="Pfam" id="PF02536">
    <property type="entry name" value="mTERF"/>
    <property type="match status" value="1"/>
</dbReference>
<evidence type="ECO:0000313" key="4">
    <source>
        <dbReference type="EMBL" id="EPS60395.1"/>
    </source>
</evidence>
<dbReference type="PANTHER" id="PTHR13068:SF135">
    <property type="entry name" value="TRANSCRIPTION TERMINATION FACTOR MTERF8, CHLOROPLASTIC"/>
    <property type="match status" value="1"/>
</dbReference>
<dbReference type="OrthoDB" id="637682at2759"/>
<dbReference type="Gene3D" id="1.25.70.10">
    <property type="entry name" value="Transcription termination factor 3, mitochondrial"/>
    <property type="match status" value="1"/>
</dbReference>
<dbReference type="GO" id="GO:0006353">
    <property type="term" value="P:DNA-templated transcription termination"/>
    <property type="evidence" value="ECO:0007669"/>
    <property type="project" value="UniProtKB-KW"/>
</dbReference>
<keyword evidence="2" id="KW-0805">Transcription regulation</keyword>
<keyword evidence="2" id="KW-0806">Transcription termination</keyword>
<dbReference type="Proteomes" id="UP000015453">
    <property type="component" value="Unassembled WGS sequence"/>
</dbReference>
<dbReference type="EMBL" id="AUSU01007605">
    <property type="protein sequence ID" value="EPS60395.1"/>
    <property type="molecule type" value="Genomic_DNA"/>
</dbReference>
<organism evidence="4 5">
    <name type="scientific">Genlisea aurea</name>
    <dbReference type="NCBI Taxonomy" id="192259"/>
    <lineage>
        <taxon>Eukaryota</taxon>
        <taxon>Viridiplantae</taxon>
        <taxon>Streptophyta</taxon>
        <taxon>Embryophyta</taxon>
        <taxon>Tracheophyta</taxon>
        <taxon>Spermatophyta</taxon>
        <taxon>Magnoliopsida</taxon>
        <taxon>eudicotyledons</taxon>
        <taxon>Gunneridae</taxon>
        <taxon>Pentapetalae</taxon>
        <taxon>asterids</taxon>
        <taxon>lamiids</taxon>
        <taxon>Lamiales</taxon>
        <taxon>Lentibulariaceae</taxon>
        <taxon>Genlisea</taxon>
    </lineage>
</organism>
<dbReference type="PANTHER" id="PTHR13068">
    <property type="entry name" value="CGI-12 PROTEIN-RELATED"/>
    <property type="match status" value="1"/>
</dbReference>
<dbReference type="GO" id="GO:0003676">
    <property type="term" value="F:nucleic acid binding"/>
    <property type="evidence" value="ECO:0007669"/>
    <property type="project" value="InterPro"/>
</dbReference>
<comment type="similarity">
    <text evidence="1">Belongs to the mTERF family.</text>
</comment>
<evidence type="ECO:0000256" key="1">
    <source>
        <dbReference type="ARBA" id="ARBA00007692"/>
    </source>
</evidence>
<keyword evidence="2" id="KW-0804">Transcription</keyword>
<protein>
    <submittedName>
        <fullName evidence="4">Uncharacterized protein</fullName>
    </submittedName>
</protein>
<name>S8C0T5_9LAMI</name>
<reference evidence="4 5" key="1">
    <citation type="journal article" date="2013" name="BMC Genomics">
        <title>The miniature genome of a carnivorous plant Genlisea aurea contains a low number of genes and short non-coding sequences.</title>
        <authorList>
            <person name="Leushkin E.V."/>
            <person name="Sutormin R.A."/>
            <person name="Nabieva E.R."/>
            <person name="Penin A.A."/>
            <person name="Kondrashov A.S."/>
            <person name="Logacheva M.D."/>
        </authorList>
    </citation>
    <scope>NUCLEOTIDE SEQUENCE [LARGE SCALE GENOMIC DNA]</scope>
</reference>
<gene>
    <name evidence="4" type="ORF">M569_14407</name>
</gene>
<keyword evidence="3" id="KW-0809">Transit peptide</keyword>
<dbReference type="InterPro" id="IPR038538">
    <property type="entry name" value="MTERF_sf"/>
</dbReference>
<evidence type="ECO:0000313" key="5">
    <source>
        <dbReference type="Proteomes" id="UP000015453"/>
    </source>
</evidence>
<keyword evidence="5" id="KW-1185">Reference proteome</keyword>
<evidence type="ECO:0000256" key="3">
    <source>
        <dbReference type="ARBA" id="ARBA00022946"/>
    </source>
</evidence>
<dbReference type="SMART" id="SM00733">
    <property type="entry name" value="Mterf"/>
    <property type="match status" value="6"/>
</dbReference>